<dbReference type="NCBIfam" id="NF004513">
    <property type="entry name" value="PRK05854.1"/>
    <property type="match status" value="1"/>
</dbReference>
<dbReference type="EMBL" id="PDDY01000004">
    <property type="protein sequence ID" value="PEH38086.1"/>
    <property type="molecule type" value="Genomic_DNA"/>
</dbReference>
<dbReference type="PRINTS" id="PR00081">
    <property type="entry name" value="GDHRDH"/>
</dbReference>
<accession>A0A2A7S3G9</accession>
<evidence type="ECO:0000256" key="1">
    <source>
        <dbReference type="ARBA" id="ARBA00023002"/>
    </source>
</evidence>
<dbReference type="PROSITE" id="PS00061">
    <property type="entry name" value="ADH_SHORT"/>
    <property type="match status" value="1"/>
</dbReference>
<gene>
    <name evidence="2" type="ORF">CRM94_27040</name>
</gene>
<dbReference type="RefSeq" id="WP_098153906.1">
    <property type="nucleotide sequence ID" value="NZ_CADEQH010000002.1"/>
</dbReference>
<protein>
    <submittedName>
        <fullName evidence="2">Short chain dehydrogenase</fullName>
    </submittedName>
</protein>
<dbReference type="CDD" id="cd05327">
    <property type="entry name" value="retinol-DH_like_SDR_c_like"/>
    <property type="match status" value="1"/>
</dbReference>
<evidence type="ECO:0000313" key="2">
    <source>
        <dbReference type="EMBL" id="PEH38086.1"/>
    </source>
</evidence>
<proteinExistence type="predicted"/>
<dbReference type="SUPFAM" id="SSF51735">
    <property type="entry name" value="NAD(P)-binding Rossmann-fold domains"/>
    <property type="match status" value="1"/>
</dbReference>
<comment type="caution">
    <text evidence="2">The sequence shown here is derived from an EMBL/GenBank/DDBJ whole genome shotgun (WGS) entry which is preliminary data.</text>
</comment>
<organism evidence="2 3">
    <name type="scientific">Burkholderia gladioli</name>
    <name type="common">Pseudomonas marginata</name>
    <name type="synonym">Phytomonas marginata</name>
    <dbReference type="NCBI Taxonomy" id="28095"/>
    <lineage>
        <taxon>Bacteria</taxon>
        <taxon>Pseudomonadati</taxon>
        <taxon>Pseudomonadota</taxon>
        <taxon>Betaproteobacteria</taxon>
        <taxon>Burkholderiales</taxon>
        <taxon>Burkholderiaceae</taxon>
        <taxon>Burkholderia</taxon>
    </lineage>
</organism>
<dbReference type="Proteomes" id="UP000220629">
    <property type="component" value="Unassembled WGS sequence"/>
</dbReference>
<reference evidence="3" key="1">
    <citation type="submission" date="2017-09" db="EMBL/GenBank/DDBJ databases">
        <title>FDA dAtabase for Regulatory Grade micrObial Sequences (FDA-ARGOS): Supporting development and validation of Infectious Disease Dx tests.</title>
        <authorList>
            <person name="Minogue T."/>
            <person name="Wolcott M."/>
            <person name="Wasieloski L."/>
            <person name="Aguilar W."/>
            <person name="Moore D."/>
            <person name="Tallon L."/>
            <person name="Sadzewicz L."/>
            <person name="Ott S."/>
            <person name="Zhao X."/>
            <person name="Nagaraj S."/>
            <person name="Vavikolanu K."/>
            <person name="Aluvathingal J."/>
            <person name="Nadendla S."/>
            <person name="Sichtig H."/>
        </authorList>
    </citation>
    <scope>NUCLEOTIDE SEQUENCE [LARGE SCALE GENOMIC DNA]</scope>
    <source>
        <strain evidence="3">FDAARGOS_390</strain>
    </source>
</reference>
<dbReference type="NCBIfam" id="NF004846">
    <property type="entry name" value="PRK06197.1"/>
    <property type="match status" value="1"/>
</dbReference>
<dbReference type="PANTHER" id="PTHR43157:SF64">
    <property type="entry name" value="RETINOL DEHYDROGENASE 14"/>
    <property type="match status" value="1"/>
</dbReference>
<name>A0A2A7S3G9_BURGA</name>
<keyword evidence="1" id="KW-0560">Oxidoreductase</keyword>
<sequence>MSWRVSDIPDQRGRFALVTGATGGIGLETALALAGAGARVLLAGRDDAKGAEALHRIRAAHPRAEVEYRRVDLASLDQVRRFAEPFESGDAAIDLLIDNAGVMTPPTRHTTADGFELQFGTNYLSHFALSARLLPALRRAAAPRVVVVGSLAHRLRAAIHFDDLQWTRRYDPWQAYAQSKLAMQLFAFELQRRSEARGWGLTVTSAHPGFARTGLQSAGPNLGGMRRAVIARALMAGVRPLISHSAAGGALPTLFAATSPDARPGAYYGPRHVFELRGPVGPARIGAAALDREVAARLWAESERLTGVSWPPA</sequence>
<dbReference type="InterPro" id="IPR020904">
    <property type="entry name" value="Sc_DH/Rdtase_CS"/>
</dbReference>
<dbReference type="PANTHER" id="PTHR43157">
    <property type="entry name" value="PHOSPHATIDYLINOSITOL-GLYCAN BIOSYNTHESIS CLASS F PROTEIN-RELATED"/>
    <property type="match status" value="1"/>
</dbReference>
<dbReference type="AlphaFoldDB" id="A0A2A7S3G9"/>
<evidence type="ECO:0000313" key="3">
    <source>
        <dbReference type="Proteomes" id="UP000220629"/>
    </source>
</evidence>
<dbReference type="InterPro" id="IPR002347">
    <property type="entry name" value="SDR_fam"/>
</dbReference>
<dbReference type="GO" id="GO:0016491">
    <property type="term" value="F:oxidoreductase activity"/>
    <property type="evidence" value="ECO:0007669"/>
    <property type="project" value="UniProtKB-KW"/>
</dbReference>
<dbReference type="InterPro" id="IPR036291">
    <property type="entry name" value="NAD(P)-bd_dom_sf"/>
</dbReference>
<dbReference type="Pfam" id="PF00106">
    <property type="entry name" value="adh_short"/>
    <property type="match status" value="1"/>
</dbReference>
<dbReference type="Gene3D" id="3.40.50.720">
    <property type="entry name" value="NAD(P)-binding Rossmann-like Domain"/>
    <property type="match status" value="1"/>
</dbReference>